<sequence length="1312" mass="145554">MAEPSSETPAAALAALRKRLDGLTIRDAAHFGRRLKKLRGATPEKLRPLATQIAKAEALVATRQAAVPAITYPDLPVSERRRDIADALRAHQVVVVAGETGSGKTTQLPKICLDAGRGIRGTIGHTQPRRLAARTVAQRIADELGCPLGDAVGYSVRFTDQVSDRTLIKLMTDGILLAEIQRDRRLLRYDTLILDEAHERSLNIDFLLGYLRELLPRRPDLKVIVTSATIEPQRFATHFGGAPIVEVSGRTHPVEIRYRPLEVVASSSDDDSSDPDDPDHEIIRTEIRDEIEAIVDAIHELEAEPPGDVLVFLSGEREIRDTAEALSGSLKHTEVLPLYARLPTAEQQKVFAPHTGRRVVLATNVAETSLTVPGIRYVVDPGNARISRYSRRLKVQRLPIEPVSQASAAQRAGRSGRLAPGVCIRLYSEEDFAARPRYTDPEILRTNLASVILQMAALQLGEVENFGFLDPPDPRSIRDGVQLLQELGAFDAHGAITGLGRRLARLPVDPRLGRMILQAKTEGCVREVLVLAAALSIPDPRERPADREEAARQKHARFADENSDFLTYLNLWRYLREQRKALSGSAFRRMCRNDFLHFLRIREWQDLVGQLRSIARDLGIHESDKPADPARVHAALLAGLLSHVGMRREDARDYLGARNSRFVLAPGSVLSKRPPRWVVVAELVETSRLYGRTAARIGPEAVERVAGDLVQRTYSEPHWDAERGEVMAVERVTLYGLPLVARRRVGYASVEPVVARELFIRHALVEGDWQTRHHFFRDNAVLRTELEDLEERVRRRDLLVGDNDIYALYDARIPADVVSARHFDAWWKKQRHRTPDLLTFSRDDLLRTAHAADDDRPDTWEAGDVALPLTYRFQPGAANDGVTVHVPVDVLARLGGDEFAWQVPALREELVTALIRSLPKELRRNFVPAPDTARAVLAAIDPAQEPLLDALQRELRRRTGVLVPIDAFDLDKLPAHLRVTFAVESSDGTEIARGKDLGALQERLAAPARRAVAATIGAEVADLERSGLRSWPSDLEELPRVVERTVKGRIVRGFPALVDAGTAVDLRVFATPGEQESAMGAGTRRLVRLSVASPVKAVERQLDLRTRLALGANPDGSVSALLDDCADAATDVLVAGPAWSRAEFAALRDRVANELVPTTVDVVARVEKVLSAAQEVQLLLPERPSAAQRDAITDINAQLGRLMPAGFVTRTGTARLADLTRYLMAIVRRLERLPHALGADRERMQRVRAVQDAYDELVHALPAARGRAADVRDIAWQIEELRVSLWAQQLGTPRPVSEQRIYRSIDAVHDRP</sequence>
<gene>
    <name evidence="5" type="primary">hrpA</name>
    <name evidence="5" type="ORF">MCNS_29160</name>
</gene>
<evidence type="ECO:0000256" key="2">
    <source>
        <dbReference type="ARBA" id="ARBA00022801"/>
    </source>
</evidence>
<dbReference type="GO" id="GO:0003723">
    <property type="term" value="F:RNA binding"/>
    <property type="evidence" value="ECO:0007669"/>
    <property type="project" value="TreeGrafter"/>
</dbReference>
<evidence type="ECO:0000256" key="3">
    <source>
        <dbReference type="ARBA" id="ARBA00022806"/>
    </source>
</evidence>
<dbReference type="InterPro" id="IPR024590">
    <property type="entry name" value="HrpA_C"/>
</dbReference>
<name>A0A1X1TRA6_9MYCO</name>
<evidence type="ECO:0000256" key="4">
    <source>
        <dbReference type="ARBA" id="ARBA00022840"/>
    </source>
</evidence>
<dbReference type="InterPro" id="IPR048333">
    <property type="entry name" value="HA2_WH"/>
</dbReference>
<dbReference type="FunFam" id="3.40.50.300:FF:000575">
    <property type="entry name" value="ATP-dependent helicase hrpA"/>
    <property type="match status" value="1"/>
</dbReference>
<dbReference type="Gene3D" id="1.20.120.1080">
    <property type="match status" value="1"/>
</dbReference>
<dbReference type="NCBIfam" id="TIGR01967">
    <property type="entry name" value="DEAH_box_HrpA"/>
    <property type="match status" value="1"/>
</dbReference>
<dbReference type="GO" id="GO:0016787">
    <property type="term" value="F:hydrolase activity"/>
    <property type="evidence" value="ECO:0007669"/>
    <property type="project" value="UniProtKB-KW"/>
</dbReference>
<dbReference type="Pfam" id="PF07717">
    <property type="entry name" value="OB_NTP_bind"/>
    <property type="match status" value="1"/>
</dbReference>
<keyword evidence="6" id="KW-1185">Reference proteome</keyword>
<dbReference type="SMART" id="SM00382">
    <property type="entry name" value="AAA"/>
    <property type="match status" value="1"/>
</dbReference>
<dbReference type="InterPro" id="IPR010222">
    <property type="entry name" value="RNA_helicase_HrpA"/>
</dbReference>
<keyword evidence="1" id="KW-0547">Nucleotide-binding</keyword>
<proteinExistence type="predicted"/>
<keyword evidence="2" id="KW-0378">Hydrolase</keyword>
<dbReference type="CDD" id="cd18791">
    <property type="entry name" value="SF2_C_RHA"/>
    <property type="match status" value="1"/>
</dbReference>
<evidence type="ECO:0000313" key="6">
    <source>
        <dbReference type="Proteomes" id="UP000467385"/>
    </source>
</evidence>
<protein>
    <submittedName>
        <fullName evidence="5">ATP-dependent helicase</fullName>
    </submittedName>
</protein>
<keyword evidence="3 5" id="KW-0347">Helicase</keyword>
<dbReference type="GO" id="GO:0003724">
    <property type="term" value="F:RNA helicase activity"/>
    <property type="evidence" value="ECO:0007669"/>
    <property type="project" value="InterPro"/>
</dbReference>
<dbReference type="Pfam" id="PF00271">
    <property type="entry name" value="Helicase_C"/>
    <property type="match status" value="1"/>
</dbReference>
<dbReference type="PROSITE" id="PS51194">
    <property type="entry name" value="HELICASE_CTER"/>
    <property type="match status" value="1"/>
</dbReference>
<dbReference type="Pfam" id="PF04408">
    <property type="entry name" value="WHD_HA2"/>
    <property type="match status" value="1"/>
</dbReference>
<dbReference type="NCBIfam" id="NF008348">
    <property type="entry name" value="PRK11131.1"/>
    <property type="match status" value="1"/>
</dbReference>
<dbReference type="Pfam" id="PF00270">
    <property type="entry name" value="DEAD"/>
    <property type="match status" value="1"/>
</dbReference>
<dbReference type="InterPro" id="IPR011545">
    <property type="entry name" value="DEAD/DEAH_box_helicase_dom"/>
</dbReference>
<dbReference type="RefSeq" id="WP_085231054.1">
    <property type="nucleotide sequence ID" value="NZ_AP022613.1"/>
</dbReference>
<organism evidence="5 6">
    <name type="scientific">Mycobacterium conspicuum</name>
    <dbReference type="NCBI Taxonomy" id="44010"/>
    <lineage>
        <taxon>Bacteria</taxon>
        <taxon>Bacillati</taxon>
        <taxon>Actinomycetota</taxon>
        <taxon>Actinomycetes</taxon>
        <taxon>Mycobacteriales</taxon>
        <taxon>Mycobacteriaceae</taxon>
        <taxon>Mycobacterium</taxon>
    </lineage>
</organism>
<dbReference type="FunFam" id="1.20.120.1080:FF:000005">
    <property type="entry name" value="ATP-dependent helicase HrpA"/>
    <property type="match status" value="1"/>
</dbReference>
<dbReference type="OrthoDB" id="9805617at2"/>
<dbReference type="STRING" id="44010.AWC00_02380"/>
<keyword evidence="4" id="KW-0067">ATP-binding</keyword>
<dbReference type="InterPro" id="IPR001650">
    <property type="entry name" value="Helicase_C-like"/>
</dbReference>
<dbReference type="InterPro" id="IPR027417">
    <property type="entry name" value="P-loop_NTPase"/>
</dbReference>
<dbReference type="InterPro" id="IPR011709">
    <property type="entry name" value="DEAD-box_helicase_OB_fold"/>
</dbReference>
<dbReference type="PANTHER" id="PTHR18934">
    <property type="entry name" value="ATP-DEPENDENT RNA HELICASE"/>
    <property type="match status" value="1"/>
</dbReference>
<dbReference type="SUPFAM" id="SSF52540">
    <property type="entry name" value="P-loop containing nucleoside triphosphate hydrolases"/>
    <property type="match status" value="1"/>
</dbReference>
<reference evidence="5 6" key="1">
    <citation type="journal article" date="2019" name="Emerg. Microbes Infect.">
        <title>Comprehensive subspecies identification of 175 nontuberculous mycobacteria species based on 7547 genomic profiles.</title>
        <authorList>
            <person name="Matsumoto Y."/>
            <person name="Kinjo T."/>
            <person name="Motooka D."/>
            <person name="Nabeya D."/>
            <person name="Jung N."/>
            <person name="Uechi K."/>
            <person name="Horii T."/>
            <person name="Iida T."/>
            <person name="Fujita J."/>
            <person name="Nakamura S."/>
        </authorList>
    </citation>
    <scope>NUCLEOTIDE SEQUENCE [LARGE SCALE GENOMIC DNA]</scope>
    <source>
        <strain evidence="5 6">JCM 14738</strain>
    </source>
</reference>
<evidence type="ECO:0000256" key="1">
    <source>
        <dbReference type="ARBA" id="ARBA00022741"/>
    </source>
</evidence>
<dbReference type="Gene3D" id="3.40.50.300">
    <property type="entry name" value="P-loop containing nucleotide triphosphate hydrolases"/>
    <property type="match status" value="2"/>
</dbReference>
<dbReference type="Proteomes" id="UP000467385">
    <property type="component" value="Chromosome"/>
</dbReference>
<dbReference type="InterPro" id="IPR003593">
    <property type="entry name" value="AAA+_ATPase"/>
</dbReference>
<evidence type="ECO:0000313" key="5">
    <source>
        <dbReference type="EMBL" id="BBZ39853.1"/>
    </source>
</evidence>
<accession>A0A1X1TRA6</accession>
<dbReference type="Pfam" id="PF21010">
    <property type="entry name" value="HA2_C"/>
    <property type="match status" value="1"/>
</dbReference>
<dbReference type="Pfam" id="PF11898">
    <property type="entry name" value="DUF3418"/>
    <property type="match status" value="1"/>
</dbReference>
<dbReference type="PROSITE" id="PS51192">
    <property type="entry name" value="HELICASE_ATP_BIND_1"/>
    <property type="match status" value="1"/>
</dbReference>
<dbReference type="GO" id="GO:0005524">
    <property type="term" value="F:ATP binding"/>
    <property type="evidence" value="ECO:0007669"/>
    <property type="project" value="UniProtKB-KW"/>
</dbReference>
<dbReference type="SMART" id="SM00490">
    <property type="entry name" value="HELICc"/>
    <property type="match status" value="1"/>
</dbReference>
<dbReference type="PANTHER" id="PTHR18934:SF99">
    <property type="entry name" value="ATP-DEPENDENT RNA HELICASE DHX37-RELATED"/>
    <property type="match status" value="1"/>
</dbReference>
<dbReference type="SMART" id="SM00847">
    <property type="entry name" value="HA2"/>
    <property type="match status" value="1"/>
</dbReference>
<dbReference type="EMBL" id="AP022613">
    <property type="protein sequence ID" value="BBZ39853.1"/>
    <property type="molecule type" value="Genomic_DNA"/>
</dbReference>
<dbReference type="InterPro" id="IPR014001">
    <property type="entry name" value="Helicase_ATP-bd"/>
</dbReference>
<dbReference type="SMART" id="SM00487">
    <property type="entry name" value="DEXDc"/>
    <property type="match status" value="1"/>
</dbReference>
<dbReference type="InterPro" id="IPR007502">
    <property type="entry name" value="Helicase-assoc_dom"/>
</dbReference>